<dbReference type="AlphaFoldDB" id="A0A015SXX0"/>
<protein>
    <submittedName>
        <fullName evidence="1">Uncharacterized protein</fullName>
    </submittedName>
</protein>
<accession>A0A015SXX0</accession>
<evidence type="ECO:0000313" key="2">
    <source>
        <dbReference type="Proteomes" id="UP000020529"/>
    </source>
</evidence>
<evidence type="ECO:0000313" key="1">
    <source>
        <dbReference type="EMBL" id="EXY76994.1"/>
    </source>
</evidence>
<comment type="caution">
    <text evidence="1">The sequence shown here is derived from an EMBL/GenBank/DDBJ whole genome shotgun (WGS) entry which is preliminary data.</text>
</comment>
<reference evidence="1 2" key="1">
    <citation type="submission" date="2014-02" db="EMBL/GenBank/DDBJ databases">
        <authorList>
            <person name="Sears C."/>
            <person name="Carroll K."/>
            <person name="Sack B.R."/>
            <person name="Qadri F."/>
            <person name="Myers L.L."/>
            <person name="Chung G.-T."/>
            <person name="Escheverria P."/>
            <person name="Fraser C.M."/>
            <person name="Sadzewicz L."/>
            <person name="Shefchek K.A."/>
            <person name="Tallon L."/>
            <person name="Das S.P."/>
            <person name="Daugherty S."/>
            <person name="Mongodin E.F."/>
        </authorList>
    </citation>
    <scope>NUCLEOTIDE SEQUENCE [LARGE SCALE GENOMIC DNA]</scope>
    <source>
        <strain evidence="2">3988T(B)14</strain>
    </source>
</reference>
<dbReference type="EMBL" id="JGCY01000040">
    <property type="protein sequence ID" value="EXY76994.1"/>
    <property type="molecule type" value="Genomic_DNA"/>
</dbReference>
<dbReference type="RefSeq" id="WP_032586758.1">
    <property type="nucleotide sequence ID" value="NZ_JGCY01000040.1"/>
</dbReference>
<proteinExistence type="predicted"/>
<name>A0A015SXX0_BACFG</name>
<dbReference type="Proteomes" id="UP000020529">
    <property type="component" value="Unassembled WGS sequence"/>
</dbReference>
<organism evidence="1 2">
    <name type="scientific">Bacteroides fragilis str. 3988T(B)14</name>
    <dbReference type="NCBI Taxonomy" id="1339315"/>
    <lineage>
        <taxon>Bacteria</taxon>
        <taxon>Pseudomonadati</taxon>
        <taxon>Bacteroidota</taxon>
        <taxon>Bacteroidia</taxon>
        <taxon>Bacteroidales</taxon>
        <taxon>Bacteroidaceae</taxon>
        <taxon>Bacteroides</taxon>
    </lineage>
</organism>
<sequence length="264" mass="31401">MKLAILLTATIKVQVVGGNFNMEERAAMYASTLRYYADRIGKKYPIVFLENSDYDLSGFKKEFDDKLDIEWIQLRPEEKLPFNAQKGKSFNEYLMIKEGVLRSEKLKECTHFLKITGRYAMVNILTMTREIEKRADDKVFMGDIKDTGLYEMIGSKNYGHWGDSRFWVCQVEYYKRAMLDCYLEMNDCAEGKWAEHYLLNMARKYRQDKRFIFRFRNQVLFNGITGMRTSKDLATGKFRQDSLSIRVKCQVRYLMRVLFPDFWF</sequence>
<dbReference type="PATRIC" id="fig|1339315.3.peg.110"/>
<gene>
    <name evidence="1" type="ORF">M124_4107</name>
</gene>